<proteinExistence type="predicted"/>
<dbReference type="EMBL" id="BK015689">
    <property type="protein sequence ID" value="DAE20068.1"/>
    <property type="molecule type" value="Genomic_DNA"/>
</dbReference>
<sequence length="258" mass="29667">MDKKLNIQLFVHPNCKLVAVDHSDYSSVDLLDHVAIEFLSYAEETSPLSNTIKVYKTYNRNFAATPFSSEFTFEVDGTYAYYKLAVPLLDHLKIEGEEKYRITDKNELFFYDDVLYKCKLDDISASYDLSEIINNSDQIENYLDAYDIVQKNGASQTLYYPKEIIFSVCKLQKCLVSLQRKLLPINSSTCGYDKCITDDTLRNRRDFLLSALYVFDYLKDIGNFTEAQRILNNLSTCNSLCDEELVNLNNDCGCGNFV</sequence>
<reference evidence="1" key="1">
    <citation type="journal article" date="2021" name="Proc. Natl. Acad. Sci. U.S.A.">
        <title>A Catalog of Tens of Thousands of Viruses from Human Metagenomes Reveals Hidden Associations with Chronic Diseases.</title>
        <authorList>
            <person name="Tisza M.J."/>
            <person name="Buck C.B."/>
        </authorList>
    </citation>
    <scope>NUCLEOTIDE SEQUENCE</scope>
    <source>
        <strain evidence="1">CtYsL76</strain>
    </source>
</reference>
<accession>A0A8S5QN77</accession>
<organism evidence="1">
    <name type="scientific">CrAss-like virus sp. ctYsL76</name>
    <dbReference type="NCBI Taxonomy" id="2826826"/>
    <lineage>
        <taxon>Viruses</taxon>
        <taxon>Duplodnaviria</taxon>
        <taxon>Heunggongvirae</taxon>
        <taxon>Uroviricota</taxon>
        <taxon>Caudoviricetes</taxon>
        <taxon>Crassvirales</taxon>
    </lineage>
</organism>
<protein>
    <submittedName>
        <fullName evidence="1">Uncharacterized protein</fullName>
    </submittedName>
</protein>
<evidence type="ECO:0000313" key="1">
    <source>
        <dbReference type="EMBL" id="DAE20068.1"/>
    </source>
</evidence>
<name>A0A8S5QN77_9CAUD</name>